<dbReference type="EMBL" id="JARJCW010000004">
    <property type="protein sequence ID" value="KAJ7226121.1"/>
    <property type="molecule type" value="Genomic_DNA"/>
</dbReference>
<gene>
    <name evidence="2" type="ORF">GGX14DRAFT_643005</name>
</gene>
<reference evidence="2" key="1">
    <citation type="submission" date="2023-03" db="EMBL/GenBank/DDBJ databases">
        <title>Massive genome expansion in bonnet fungi (Mycena s.s.) driven by repeated elements and novel gene families across ecological guilds.</title>
        <authorList>
            <consortium name="Lawrence Berkeley National Laboratory"/>
            <person name="Harder C.B."/>
            <person name="Miyauchi S."/>
            <person name="Viragh M."/>
            <person name="Kuo A."/>
            <person name="Thoen E."/>
            <person name="Andreopoulos B."/>
            <person name="Lu D."/>
            <person name="Skrede I."/>
            <person name="Drula E."/>
            <person name="Henrissat B."/>
            <person name="Morin E."/>
            <person name="Kohler A."/>
            <person name="Barry K."/>
            <person name="LaButti K."/>
            <person name="Morin E."/>
            <person name="Salamov A."/>
            <person name="Lipzen A."/>
            <person name="Mereny Z."/>
            <person name="Hegedus B."/>
            <person name="Baldrian P."/>
            <person name="Stursova M."/>
            <person name="Weitz H."/>
            <person name="Taylor A."/>
            <person name="Grigoriev I.V."/>
            <person name="Nagy L.G."/>
            <person name="Martin F."/>
            <person name="Kauserud H."/>
        </authorList>
    </citation>
    <scope>NUCLEOTIDE SEQUENCE</scope>
    <source>
        <strain evidence="2">9144</strain>
    </source>
</reference>
<sequence length="584" mass="66427">MPVSEFDSSKSYARFHKLLWQPPTLEQPTTAEPSAFTKFIGEGNSNVVDLGPLASPCTGPPQRFIDLEKYPEFIIKDKVDGNTFLIRTEYKEFMDHIRRFTKKEDRRFFLTGQPGIGKQLQSVGLYYLLFWLLAIRQPVFLFPNSRTFYYFSEKGVEKAPAGFDSDSLEEAVKRSWLLMDVDVGDGTADTWYPPDWTIDGSAIVWSSSPRQERLRRFTSTFSAYVWYMTPWSLEEIVFMTRVQRRKADPAEIRKRLNLTGPVARTLFVEKDAASTEGIDKVIRHSIKQGLLEFPEANPDCYLVRPEECLDENGVLCLNRKKAVHTFLTIHIASRTTDLVEESGDNFRKRLARAFDSPQTRGAAGQLVESILHRAVVKQSVDPFGVGGKRLSVMMMIGKASEFILESHRTSPSPPLYVRPDSPNLTSVDAIVVTDSVLWLVQSSLGDWHPLVFRTLLAIILQLEKRHLKLDDLRLVYCLVGTDERRVRSIVCSATEKFLTLRAATAADQAQELRQQPKDINSLRLMGLEIEGYWFAESLEQLARVVPAPREDKGKGKRLKSVDLVDSGEEPDRKKSFTPTARNDH</sequence>
<feature type="region of interest" description="Disordered" evidence="1">
    <location>
        <begin position="549"/>
        <end position="584"/>
    </location>
</feature>
<keyword evidence="3" id="KW-1185">Reference proteome</keyword>
<evidence type="ECO:0000256" key="1">
    <source>
        <dbReference type="SAM" id="MobiDB-lite"/>
    </source>
</evidence>
<dbReference type="InterPro" id="IPR052980">
    <property type="entry name" value="Crinkler_effector"/>
</dbReference>
<name>A0AAD6YR73_9AGAR</name>
<evidence type="ECO:0008006" key="4">
    <source>
        <dbReference type="Google" id="ProtNLM"/>
    </source>
</evidence>
<accession>A0AAD6YR73</accession>
<evidence type="ECO:0000313" key="3">
    <source>
        <dbReference type="Proteomes" id="UP001219525"/>
    </source>
</evidence>
<dbReference type="Proteomes" id="UP001219525">
    <property type="component" value="Unassembled WGS sequence"/>
</dbReference>
<proteinExistence type="predicted"/>
<comment type="caution">
    <text evidence="2">The sequence shown here is derived from an EMBL/GenBank/DDBJ whole genome shotgun (WGS) entry which is preliminary data.</text>
</comment>
<dbReference type="PANTHER" id="PTHR33129:SF3">
    <property type="entry name" value="HOT SPOT (RHS) PROTEIN, PUTATIVE-RELATED"/>
    <property type="match status" value="1"/>
</dbReference>
<dbReference type="AlphaFoldDB" id="A0AAD6YR73"/>
<protein>
    <recommendedName>
        <fullName evidence="4">Crinkler family protein</fullName>
    </recommendedName>
</protein>
<organism evidence="2 3">
    <name type="scientific">Mycena pura</name>
    <dbReference type="NCBI Taxonomy" id="153505"/>
    <lineage>
        <taxon>Eukaryota</taxon>
        <taxon>Fungi</taxon>
        <taxon>Dikarya</taxon>
        <taxon>Basidiomycota</taxon>
        <taxon>Agaricomycotina</taxon>
        <taxon>Agaricomycetes</taxon>
        <taxon>Agaricomycetidae</taxon>
        <taxon>Agaricales</taxon>
        <taxon>Marasmiineae</taxon>
        <taxon>Mycenaceae</taxon>
        <taxon>Mycena</taxon>
    </lineage>
</organism>
<dbReference type="PANTHER" id="PTHR33129">
    <property type="entry name" value="PROTEIN KINASE DOMAIN-CONTAINING PROTEIN-RELATED"/>
    <property type="match status" value="1"/>
</dbReference>
<evidence type="ECO:0000313" key="2">
    <source>
        <dbReference type="EMBL" id="KAJ7226121.1"/>
    </source>
</evidence>